<comment type="caution">
    <text evidence="4">The sequence shown here is derived from an EMBL/GenBank/DDBJ whole genome shotgun (WGS) entry which is preliminary data.</text>
</comment>
<feature type="domain" description="Bacterial surface antigen (D15)" evidence="3">
    <location>
        <begin position="27"/>
        <end position="195"/>
    </location>
</feature>
<proteinExistence type="predicted"/>
<dbReference type="InterPro" id="IPR000184">
    <property type="entry name" value="Bac_surfAg_D15"/>
</dbReference>
<dbReference type="Pfam" id="PF01103">
    <property type="entry name" value="Omp85"/>
    <property type="match status" value="1"/>
</dbReference>
<evidence type="ECO:0000313" key="5">
    <source>
        <dbReference type="Proteomes" id="UP000446658"/>
    </source>
</evidence>
<dbReference type="EMBL" id="WLYX01000001">
    <property type="protein sequence ID" value="MTD33840.1"/>
    <property type="molecule type" value="Genomic_DNA"/>
</dbReference>
<name>A0A844GEU4_9NEIS</name>
<gene>
    <name evidence="4" type="ORF">GKE73_14930</name>
</gene>
<organism evidence="4 5">
    <name type="scientific">Paludibacterium denitrificans</name>
    <dbReference type="NCBI Taxonomy" id="2675226"/>
    <lineage>
        <taxon>Bacteria</taxon>
        <taxon>Pseudomonadati</taxon>
        <taxon>Pseudomonadota</taxon>
        <taxon>Betaproteobacteria</taxon>
        <taxon>Neisseriales</taxon>
        <taxon>Chromobacteriaceae</taxon>
        <taxon>Paludibacterium</taxon>
    </lineage>
</organism>
<dbReference type="Proteomes" id="UP000446658">
    <property type="component" value="Unassembled WGS sequence"/>
</dbReference>
<evidence type="ECO:0000313" key="4">
    <source>
        <dbReference type="EMBL" id="MTD33840.1"/>
    </source>
</evidence>
<reference evidence="4 5" key="1">
    <citation type="submission" date="2019-11" db="EMBL/GenBank/DDBJ databases">
        <title>Draft genome sequence of Paludibacterium sp. dN18-1.</title>
        <authorList>
            <person name="Im W.-T."/>
        </authorList>
    </citation>
    <scope>NUCLEOTIDE SEQUENCE [LARGE SCALE GENOMIC DNA]</scope>
    <source>
        <strain evidence="5">dN 18-1</strain>
    </source>
</reference>
<dbReference type="Gene3D" id="2.40.160.50">
    <property type="entry name" value="membrane protein fhac: a member of the omp85/tpsb transporter family"/>
    <property type="match status" value="1"/>
</dbReference>
<comment type="subcellular location">
    <subcellularLocation>
        <location evidence="1">Membrane</location>
    </subcellularLocation>
</comment>
<evidence type="ECO:0000256" key="2">
    <source>
        <dbReference type="ARBA" id="ARBA00023136"/>
    </source>
</evidence>
<accession>A0A844GEU4</accession>
<dbReference type="GO" id="GO:0019867">
    <property type="term" value="C:outer membrane"/>
    <property type="evidence" value="ECO:0007669"/>
    <property type="project" value="InterPro"/>
</dbReference>
<keyword evidence="5" id="KW-1185">Reference proteome</keyword>
<evidence type="ECO:0000259" key="3">
    <source>
        <dbReference type="Pfam" id="PF01103"/>
    </source>
</evidence>
<protein>
    <submittedName>
        <fullName evidence="4">BamA/TamA family outer membrane protein</fullName>
    </submittedName>
</protein>
<sequence length="270" mass="29839">MGGRPQIIQDRVLSTRSFDSPLFAAASFSYNEEPIPLYSRGHVKYAELTNSYLKLGADLGVALGQYGEVRLGAYRSRVRTDETLGNAYSYLDGTRTTDTGLRGSVVVDQFDNPRWPRHGYFVNGQVTASLPSWGSSQDSRFYSLTGESAQSLGEMTVRLTGKVKGNLNRNPDDYRVQSLGGFLNLTGYQTDELLGARVALARLMMYWRAASLPSALGSGVYAGASLEMGKVWQQTFQNKDTRWIPARFSSVRIRCWGRSLLALAMPSKAC</sequence>
<keyword evidence="2" id="KW-0472">Membrane</keyword>
<evidence type="ECO:0000256" key="1">
    <source>
        <dbReference type="ARBA" id="ARBA00004370"/>
    </source>
</evidence>
<dbReference type="AlphaFoldDB" id="A0A844GEU4"/>